<proteinExistence type="predicted"/>
<protein>
    <recommendedName>
        <fullName evidence="3">F-box domain-containing protein</fullName>
    </recommendedName>
</protein>
<dbReference type="AlphaFoldDB" id="A0A9J6BNP2"/>
<dbReference type="PANTHER" id="PTHR14381:SF1">
    <property type="entry name" value="F-BOX_WD REPEAT-CONTAINING PROTEIN 4"/>
    <property type="match status" value="1"/>
</dbReference>
<sequence>MFITDLNIDELVIIFSYCNEIDHKNISKVCSLFEKIIEEHFFERKCRDSLMVTHMKNHYELFERTFKGDMKYADRLKIYQNWMYGTCQQIVFFQHRENYETILEMNYNYLYTSSLGKFNVYKRNKNGIETKQFFSNGSDNTSRISSLKRRGNLIAGCKMNGSILTYDSDNGYNEEQVKNSSEQLNDIDFINDTFVTVSRSDLSFYKLSSELGLQTFDFCKNLNIGFKSINFNPSGERLLTTKADSLHILDPTIPTITHSYLNRTQVFNTKWLDNKNFVFTSYSSPLSLIDTRTEFRRSEFSCGNFTATCMDYDGRYGLIYGTLLGMMVLCDLRNVRTFERVFHLDASAICRHIISDEAHLYVSTDNAIHLLNFDY</sequence>
<dbReference type="InterPro" id="IPR015943">
    <property type="entry name" value="WD40/YVTN_repeat-like_dom_sf"/>
</dbReference>
<evidence type="ECO:0008006" key="3">
    <source>
        <dbReference type="Google" id="ProtNLM"/>
    </source>
</evidence>
<dbReference type="GO" id="GO:0019005">
    <property type="term" value="C:SCF ubiquitin ligase complex"/>
    <property type="evidence" value="ECO:0007669"/>
    <property type="project" value="TreeGrafter"/>
</dbReference>
<dbReference type="Gene3D" id="2.130.10.10">
    <property type="entry name" value="YVTN repeat-like/Quinoprotein amine dehydrogenase"/>
    <property type="match status" value="1"/>
</dbReference>
<reference evidence="1" key="1">
    <citation type="submission" date="2021-03" db="EMBL/GenBank/DDBJ databases">
        <title>Chromosome level genome of the anhydrobiotic midge Polypedilum vanderplanki.</title>
        <authorList>
            <person name="Yoshida Y."/>
            <person name="Kikawada T."/>
            <person name="Gusev O."/>
        </authorList>
    </citation>
    <scope>NUCLEOTIDE SEQUENCE</scope>
    <source>
        <strain evidence="1">NIAS01</strain>
        <tissue evidence="1">Whole body or cell culture</tissue>
    </source>
</reference>
<evidence type="ECO:0000313" key="2">
    <source>
        <dbReference type="Proteomes" id="UP001107558"/>
    </source>
</evidence>
<evidence type="ECO:0000313" key="1">
    <source>
        <dbReference type="EMBL" id="KAG5671394.1"/>
    </source>
</evidence>
<keyword evidence="2" id="KW-1185">Reference proteome</keyword>
<dbReference type="Proteomes" id="UP001107558">
    <property type="component" value="Chromosome 3"/>
</dbReference>
<dbReference type="InterPro" id="IPR052301">
    <property type="entry name" value="SCF_F-box/WD-repeat"/>
</dbReference>
<dbReference type="SUPFAM" id="SSF69322">
    <property type="entry name" value="Tricorn protease domain 2"/>
    <property type="match status" value="1"/>
</dbReference>
<accession>A0A9J6BNP2</accession>
<organism evidence="1 2">
    <name type="scientific">Polypedilum vanderplanki</name>
    <name type="common">Sleeping chironomid midge</name>
    <dbReference type="NCBI Taxonomy" id="319348"/>
    <lineage>
        <taxon>Eukaryota</taxon>
        <taxon>Metazoa</taxon>
        <taxon>Ecdysozoa</taxon>
        <taxon>Arthropoda</taxon>
        <taxon>Hexapoda</taxon>
        <taxon>Insecta</taxon>
        <taxon>Pterygota</taxon>
        <taxon>Neoptera</taxon>
        <taxon>Endopterygota</taxon>
        <taxon>Diptera</taxon>
        <taxon>Nematocera</taxon>
        <taxon>Chironomoidea</taxon>
        <taxon>Chironomidae</taxon>
        <taxon>Chironominae</taxon>
        <taxon>Polypedilum</taxon>
        <taxon>Polypedilum</taxon>
    </lineage>
</organism>
<dbReference type="PANTHER" id="PTHR14381">
    <property type="entry name" value="DACTYLIN"/>
    <property type="match status" value="1"/>
</dbReference>
<name>A0A9J6BNP2_POLVA</name>
<gene>
    <name evidence="1" type="ORF">PVAND_001592</name>
</gene>
<dbReference type="EMBL" id="JADBJN010000003">
    <property type="protein sequence ID" value="KAG5671394.1"/>
    <property type="molecule type" value="Genomic_DNA"/>
</dbReference>
<dbReference type="GO" id="GO:0031146">
    <property type="term" value="P:SCF-dependent proteasomal ubiquitin-dependent protein catabolic process"/>
    <property type="evidence" value="ECO:0007669"/>
    <property type="project" value="TreeGrafter"/>
</dbReference>
<comment type="caution">
    <text evidence="1">The sequence shown here is derived from an EMBL/GenBank/DDBJ whole genome shotgun (WGS) entry which is preliminary data.</text>
</comment>
<dbReference type="OrthoDB" id="435188at2759"/>